<dbReference type="PROSITE" id="PS51892">
    <property type="entry name" value="SUBTILASE"/>
    <property type="match status" value="1"/>
</dbReference>
<name>A0A1M6DCV9_9CLOT</name>
<feature type="active site" description="Charge relay system" evidence="5">
    <location>
        <position position="153"/>
    </location>
</feature>
<comment type="similarity">
    <text evidence="1 5">Belongs to the peptidase S8 family.</text>
</comment>
<feature type="domain" description="Peptidase S8/S53" evidence="6">
    <location>
        <begin position="484"/>
        <end position="567"/>
    </location>
</feature>
<dbReference type="STRING" id="1121302.SAMN02745163_00688"/>
<dbReference type="InterPro" id="IPR050131">
    <property type="entry name" value="Peptidase_S8_subtilisin-like"/>
</dbReference>
<evidence type="ECO:0000256" key="4">
    <source>
        <dbReference type="ARBA" id="ARBA00022825"/>
    </source>
</evidence>
<dbReference type="InterPro" id="IPR015500">
    <property type="entry name" value="Peptidase_S8_subtilisin-rel"/>
</dbReference>
<gene>
    <name evidence="7" type="ORF">SAMN02745163_00688</name>
</gene>
<dbReference type="InterPro" id="IPR036852">
    <property type="entry name" value="Peptidase_S8/S53_dom_sf"/>
</dbReference>
<sequence length="637" mass="70496">MFEYFNSIELYSLGEINIGDYKLNEELNLLNKSRIEQKNMSFENIDDTTFFTLPGTIFATIEYQGDIKAAIKKIPNARVFIADKNRAIIAAQTNLEGLRKIFDELFDVIVYVVTILLHTLCDISPIEASGASSFYNSVYLPLDGQGITVGIIDTGIDYLNEEFINEDGTSKIISIWDQDIYTGKVPEGQYGGSEYTNEEINRAINAKKNGEDPYKIVPTKDKDGHGTNMASLIGARGVNPSLRGVAPRCNLAIVKLSPAVSAYRDEYGVYGDKVAYSTSVIFAAMKYLYELVPKIKTPMVILVPLGSNLGPRNGLSFIERYIDDISKVKGIAVIMPIGNQGDGSNHNSGIIESTGDVKDIELKIDKNQKNIKFEIWISKPDKVSLSIVSPSGEIIDRIPPTNNKITEIKFLYESTVMYIEYLIPETVSGEEKISIKARNIREGIWTFKLIGDLIIVGKYDAYLLERELLAPETKFLKFAPYITLTTPSSSSSAITVGYYNQNNDSIVKESGRGYTRDNRVKPEIVAGGVRAVVTTVGGGTQVITGSSVSAAIVAGCSALIFQWGIVNGNDSNLYASKLKTYLIGGTLKKTEDLYPNPEWGYGKIDVKAIFDNIRVIEEKHIESKEYYIGNLFIRLPV</sequence>
<protein>
    <submittedName>
        <fullName evidence="7">Subtilase family protein</fullName>
    </submittedName>
</protein>
<organism evidence="7 8">
    <name type="scientific">Clostridium cavendishii DSM 21758</name>
    <dbReference type="NCBI Taxonomy" id="1121302"/>
    <lineage>
        <taxon>Bacteria</taxon>
        <taxon>Bacillati</taxon>
        <taxon>Bacillota</taxon>
        <taxon>Clostridia</taxon>
        <taxon>Eubacteriales</taxon>
        <taxon>Clostridiaceae</taxon>
        <taxon>Clostridium</taxon>
    </lineage>
</organism>
<dbReference type="PANTHER" id="PTHR43806:SF11">
    <property type="entry name" value="CEREVISIN-RELATED"/>
    <property type="match status" value="1"/>
</dbReference>
<evidence type="ECO:0000259" key="6">
    <source>
        <dbReference type="Pfam" id="PF00082"/>
    </source>
</evidence>
<reference evidence="7 8" key="1">
    <citation type="submission" date="2016-11" db="EMBL/GenBank/DDBJ databases">
        <authorList>
            <person name="Jaros S."/>
            <person name="Januszkiewicz K."/>
            <person name="Wedrychowicz H."/>
        </authorList>
    </citation>
    <scope>NUCLEOTIDE SEQUENCE [LARGE SCALE GENOMIC DNA]</scope>
    <source>
        <strain evidence="7 8">DSM 21758</strain>
    </source>
</reference>
<dbReference type="Proteomes" id="UP000184310">
    <property type="component" value="Unassembled WGS sequence"/>
</dbReference>
<dbReference type="RefSeq" id="WP_072985272.1">
    <property type="nucleotide sequence ID" value="NZ_FQZB01000004.1"/>
</dbReference>
<dbReference type="InterPro" id="IPR000209">
    <property type="entry name" value="Peptidase_S8/S53_dom"/>
</dbReference>
<dbReference type="Pfam" id="PF00082">
    <property type="entry name" value="Peptidase_S8"/>
    <property type="match status" value="2"/>
</dbReference>
<dbReference type="Gene3D" id="3.40.50.200">
    <property type="entry name" value="Peptidase S8/S53 domain"/>
    <property type="match status" value="1"/>
</dbReference>
<dbReference type="PANTHER" id="PTHR43806">
    <property type="entry name" value="PEPTIDASE S8"/>
    <property type="match status" value="1"/>
</dbReference>
<dbReference type="InterPro" id="IPR034045">
    <property type="entry name" value="Pep_S8_CspA-like"/>
</dbReference>
<keyword evidence="2 5" id="KW-0645">Protease</keyword>
<feature type="active site" description="Charge relay system" evidence="5">
    <location>
        <position position="547"/>
    </location>
</feature>
<dbReference type="GO" id="GO:0006508">
    <property type="term" value="P:proteolysis"/>
    <property type="evidence" value="ECO:0007669"/>
    <property type="project" value="UniProtKB-KW"/>
</dbReference>
<dbReference type="Gene3D" id="2.60.120.1290">
    <property type="match status" value="1"/>
</dbReference>
<evidence type="ECO:0000256" key="2">
    <source>
        <dbReference type="ARBA" id="ARBA00022670"/>
    </source>
</evidence>
<feature type="active site" description="Charge relay system" evidence="5">
    <location>
        <position position="225"/>
    </location>
</feature>
<evidence type="ECO:0000313" key="7">
    <source>
        <dbReference type="EMBL" id="SHI70871.1"/>
    </source>
</evidence>
<dbReference type="InterPro" id="IPR023827">
    <property type="entry name" value="Peptidase_S8_Asp-AS"/>
</dbReference>
<dbReference type="CDD" id="cd07478">
    <property type="entry name" value="Peptidases_S8_CspA-like"/>
    <property type="match status" value="1"/>
</dbReference>
<dbReference type="GO" id="GO:0004252">
    <property type="term" value="F:serine-type endopeptidase activity"/>
    <property type="evidence" value="ECO:0007669"/>
    <property type="project" value="UniProtKB-UniRule"/>
</dbReference>
<dbReference type="AlphaFoldDB" id="A0A1M6DCV9"/>
<dbReference type="PROSITE" id="PS00136">
    <property type="entry name" value="SUBTILASE_ASP"/>
    <property type="match status" value="1"/>
</dbReference>
<keyword evidence="8" id="KW-1185">Reference proteome</keyword>
<evidence type="ECO:0000256" key="1">
    <source>
        <dbReference type="ARBA" id="ARBA00011073"/>
    </source>
</evidence>
<feature type="domain" description="Peptidase S8/S53" evidence="6">
    <location>
        <begin position="144"/>
        <end position="257"/>
    </location>
</feature>
<keyword evidence="4 5" id="KW-0720">Serine protease</keyword>
<evidence type="ECO:0000313" key="8">
    <source>
        <dbReference type="Proteomes" id="UP000184310"/>
    </source>
</evidence>
<proteinExistence type="inferred from homology"/>
<keyword evidence="3 5" id="KW-0378">Hydrolase</keyword>
<evidence type="ECO:0000256" key="3">
    <source>
        <dbReference type="ARBA" id="ARBA00022801"/>
    </source>
</evidence>
<dbReference type="EMBL" id="FQZB01000004">
    <property type="protein sequence ID" value="SHI70871.1"/>
    <property type="molecule type" value="Genomic_DNA"/>
</dbReference>
<dbReference type="SUPFAM" id="SSF52743">
    <property type="entry name" value="Subtilisin-like"/>
    <property type="match status" value="1"/>
</dbReference>
<dbReference type="PRINTS" id="PR00723">
    <property type="entry name" value="SUBTILISIN"/>
</dbReference>
<accession>A0A1M6DCV9</accession>
<evidence type="ECO:0000256" key="5">
    <source>
        <dbReference type="PROSITE-ProRule" id="PRU01240"/>
    </source>
</evidence>